<keyword evidence="6 7" id="KW-0472">Membrane</keyword>
<evidence type="ECO:0000256" key="7">
    <source>
        <dbReference type="SAM" id="Phobius"/>
    </source>
</evidence>
<keyword evidence="3" id="KW-1003">Cell membrane</keyword>
<protein>
    <recommendedName>
        <fullName evidence="10">Integral membrane protein</fullName>
    </recommendedName>
</protein>
<evidence type="ECO:0000256" key="3">
    <source>
        <dbReference type="ARBA" id="ARBA00022475"/>
    </source>
</evidence>
<keyword evidence="4 7" id="KW-0812">Transmembrane</keyword>
<dbReference type="Proteomes" id="UP000629025">
    <property type="component" value="Unassembled WGS sequence"/>
</dbReference>
<name>A0ABQ1KR23_9GAMM</name>
<feature type="transmembrane region" description="Helical" evidence="7">
    <location>
        <begin position="74"/>
        <end position="99"/>
    </location>
</feature>
<feature type="transmembrane region" description="Helical" evidence="7">
    <location>
        <begin position="111"/>
        <end position="130"/>
    </location>
</feature>
<keyword evidence="2" id="KW-0813">Transport</keyword>
<feature type="transmembrane region" description="Helical" evidence="7">
    <location>
        <begin position="44"/>
        <end position="62"/>
    </location>
</feature>
<sequence length="225" mass="25182">MGLMNPSEGLVGVGWLTVSAVLYLVALGVALRCLPWAVLVRERGIQHLLFGAAVVMMLMWTLRAGISPGLSIHFVGMTTLTLIFGWDLAICAGTAALIGLTLMGRESWTEFLPNALCFVVIPTLVSYAIWRLVEWRFPKNFFIYLFLCAFLGGGIAAMSGGMTMGALLWLSDTYPWSKIYHEYVRYLPLIMFPEGLVNGIIMTGMMVFHPDWIRTFDARRYIDEQ</sequence>
<dbReference type="Gene3D" id="1.10.1760.20">
    <property type="match status" value="1"/>
</dbReference>
<evidence type="ECO:0000256" key="4">
    <source>
        <dbReference type="ARBA" id="ARBA00022692"/>
    </source>
</evidence>
<comment type="subcellular location">
    <subcellularLocation>
        <location evidence="1">Cell membrane</location>
        <topology evidence="1">Multi-pass membrane protein</topology>
    </subcellularLocation>
</comment>
<dbReference type="InterPro" id="IPR002751">
    <property type="entry name" value="CbiM/NikMN"/>
</dbReference>
<evidence type="ECO:0000256" key="1">
    <source>
        <dbReference type="ARBA" id="ARBA00004651"/>
    </source>
</evidence>
<proteinExistence type="predicted"/>
<evidence type="ECO:0000256" key="6">
    <source>
        <dbReference type="ARBA" id="ARBA00023136"/>
    </source>
</evidence>
<keyword evidence="5 7" id="KW-1133">Transmembrane helix</keyword>
<gene>
    <name evidence="8" type="ORF">GCM10011352_38260</name>
</gene>
<evidence type="ECO:0000313" key="9">
    <source>
        <dbReference type="Proteomes" id="UP000629025"/>
    </source>
</evidence>
<feature type="transmembrane region" description="Helical" evidence="7">
    <location>
        <begin position="142"/>
        <end position="170"/>
    </location>
</feature>
<dbReference type="Pfam" id="PF01891">
    <property type="entry name" value="CbiM"/>
    <property type="match status" value="1"/>
</dbReference>
<evidence type="ECO:0000313" key="8">
    <source>
        <dbReference type="EMBL" id="GGC08255.1"/>
    </source>
</evidence>
<reference evidence="9" key="1">
    <citation type="journal article" date="2019" name="Int. J. Syst. Evol. Microbiol.">
        <title>The Global Catalogue of Microorganisms (GCM) 10K type strain sequencing project: providing services to taxonomists for standard genome sequencing and annotation.</title>
        <authorList>
            <consortium name="The Broad Institute Genomics Platform"/>
            <consortium name="The Broad Institute Genome Sequencing Center for Infectious Disease"/>
            <person name="Wu L."/>
            <person name="Ma J."/>
        </authorList>
    </citation>
    <scope>NUCLEOTIDE SEQUENCE [LARGE SCALE GENOMIC DNA]</scope>
    <source>
        <strain evidence="9">CGMCC 1.15341</strain>
    </source>
</reference>
<evidence type="ECO:0000256" key="5">
    <source>
        <dbReference type="ARBA" id="ARBA00022989"/>
    </source>
</evidence>
<accession>A0ABQ1KR23</accession>
<comment type="caution">
    <text evidence="8">The sequence shown here is derived from an EMBL/GenBank/DDBJ whole genome shotgun (WGS) entry which is preliminary data.</text>
</comment>
<feature type="transmembrane region" description="Helical" evidence="7">
    <location>
        <begin position="12"/>
        <end position="38"/>
    </location>
</feature>
<feature type="transmembrane region" description="Helical" evidence="7">
    <location>
        <begin position="190"/>
        <end position="210"/>
    </location>
</feature>
<keyword evidence="9" id="KW-1185">Reference proteome</keyword>
<evidence type="ECO:0008006" key="10">
    <source>
        <dbReference type="Google" id="ProtNLM"/>
    </source>
</evidence>
<evidence type="ECO:0000256" key="2">
    <source>
        <dbReference type="ARBA" id="ARBA00022448"/>
    </source>
</evidence>
<organism evidence="8 9">
    <name type="scientific">Marinobacterium zhoushanense</name>
    <dbReference type="NCBI Taxonomy" id="1679163"/>
    <lineage>
        <taxon>Bacteria</taxon>
        <taxon>Pseudomonadati</taxon>
        <taxon>Pseudomonadota</taxon>
        <taxon>Gammaproteobacteria</taxon>
        <taxon>Oceanospirillales</taxon>
        <taxon>Oceanospirillaceae</taxon>
        <taxon>Marinobacterium</taxon>
    </lineage>
</organism>
<dbReference type="EMBL" id="BMIJ01000008">
    <property type="protein sequence ID" value="GGC08255.1"/>
    <property type="molecule type" value="Genomic_DNA"/>
</dbReference>